<dbReference type="InterPro" id="IPR035892">
    <property type="entry name" value="C2_domain_sf"/>
</dbReference>
<dbReference type="InterPro" id="IPR016024">
    <property type="entry name" value="ARM-type_fold"/>
</dbReference>
<dbReference type="SUPFAM" id="SSF48371">
    <property type="entry name" value="ARM repeat"/>
    <property type="match status" value="1"/>
</dbReference>
<reference evidence="7" key="1">
    <citation type="journal article" date="2010" name="Science">
        <title>Plasticity of animal genome architecture unmasked by rapid evolution of a pelagic tunicate.</title>
        <authorList>
            <person name="Denoeud F."/>
            <person name="Henriet S."/>
            <person name="Mungpakdee S."/>
            <person name="Aury J.M."/>
            <person name="Da Silva C."/>
            <person name="Brinkmann H."/>
            <person name="Mikhaleva J."/>
            <person name="Olsen L.C."/>
            <person name="Jubin C."/>
            <person name="Canestro C."/>
            <person name="Bouquet J.M."/>
            <person name="Danks G."/>
            <person name="Poulain J."/>
            <person name="Campsteijn C."/>
            <person name="Adamski M."/>
            <person name="Cross I."/>
            <person name="Yadetie F."/>
            <person name="Muffato M."/>
            <person name="Louis A."/>
            <person name="Butcher S."/>
            <person name="Tsagkogeorga G."/>
            <person name="Konrad A."/>
            <person name="Singh S."/>
            <person name="Jensen M.F."/>
            <person name="Cong E.H."/>
            <person name="Eikeseth-Otteraa H."/>
            <person name="Noel B."/>
            <person name="Anthouard V."/>
            <person name="Porcel B.M."/>
            <person name="Kachouri-Lafond R."/>
            <person name="Nishino A."/>
            <person name="Ugolini M."/>
            <person name="Chourrout P."/>
            <person name="Nishida H."/>
            <person name="Aasland R."/>
            <person name="Huzurbazar S."/>
            <person name="Westhof E."/>
            <person name="Delsuc F."/>
            <person name="Lehrach H."/>
            <person name="Reinhardt R."/>
            <person name="Weissenbach J."/>
            <person name="Roy S.W."/>
            <person name="Artiguenave F."/>
            <person name="Postlethwait J.H."/>
            <person name="Manak J.R."/>
            <person name="Thompson E.M."/>
            <person name="Jaillon O."/>
            <person name="Du Pasquier L."/>
            <person name="Boudinot P."/>
            <person name="Liberles D.A."/>
            <person name="Volff J.N."/>
            <person name="Philippe H."/>
            <person name="Lenhard B."/>
            <person name="Roest Crollius H."/>
            <person name="Wincker P."/>
            <person name="Chourrout D."/>
        </authorList>
    </citation>
    <scope>NUCLEOTIDE SEQUENCE [LARGE SCALE GENOMIC DNA]</scope>
</reference>
<dbReference type="EMBL" id="FN654282">
    <property type="protein sequence ID" value="CBY30752.1"/>
    <property type="molecule type" value="Genomic_DNA"/>
</dbReference>
<gene>
    <name evidence="7" type="ORF">GSOID_T00018641001</name>
</gene>
<name>E4Y504_OIKDI</name>
<dbReference type="Pfam" id="PF06920">
    <property type="entry name" value="DHR-2_Lobe_A"/>
    <property type="match status" value="1"/>
</dbReference>
<feature type="domain" description="C2 DOCK-type" evidence="5">
    <location>
        <begin position="627"/>
        <end position="802"/>
    </location>
</feature>
<dbReference type="SUPFAM" id="SSF50729">
    <property type="entry name" value="PH domain-like"/>
    <property type="match status" value="1"/>
</dbReference>
<sequence>MSDRNRVNALIDDPGPVEPIDFERYLAGKRFQIQNDVCKHLLQLPDEPYVEIREAEKRTAVSEIPAYESTQIDPVVLSAIEQYAAPRSTVINIHEAQYGKSYKQLPPNEIQQNIFPLQYEPDIDKENEVINPSDKRGWLFKLKSTVSNSEKFSMKELNRDGKKRWAVLRKVQEGDDTTGYLLECLKDEKEEHKGKNAKGVTYFLAEPIFEAFPFDEISKDQKKRFGFELRMQNLENDDKEEITVNAVFVAENEEDRDDWVSRINDALASSKRQELEEDSDPEDIVDEEKIQSRFSATQNNSIYSYLKESQRYKDLARKRKRNRNRILALSSQRENLSSAQNSKMTEISEVVEDQIKPVRFVLRAAALQFHLRGAVREQNIEITNLEPFFVTFALFDAKSRKKISADFHAQMNDEMLKNLTNPVGINDYVSQMFGEPERKKINYSWIENPKQAIFDIYQPHEQIYLVAKIERVLQGSISKTSQPYCEKADSEKIVNSIIKQVKSACNRIPEHRMPFAWGAVSLFDKKGAFAPAGFHSVRTGEQENYQLPFGDLYRQEANKLKNEELFRFLAEIGKTEPLKENEQLVDVLTSSLQPVKPYHAAGADPYFEIDNFEEIPQQLAAPFHNYLNHLYIRPISLKYDAQKSFPKARNITISCELWNGDEPASSRKLCVFYTRPETRGLIFDTSRHTAVSHHQTCPQFYEEIKVELPPNIHDGHHVKIVIYHVSVDPKKTPKKSGMESVLTEIGSSWIRLRQIDGRLDLKQKYELPDGENKTLPNHYLSCSSGNWVDGMKKLLEIELFLVSTVQVTGKLIHSFLANPFDLRTFMALPGEEPIHLIHFMPLIINRLLEITASDKIVEKPKYIPLAKKNEDENGNQFSVIESIQSQSDIISKSERFSDSAFSTFVHIVSILVENGQKENLLKFIEDKLDLPKFPNLCDSVLSAIVNLLERVKKNFNPIISTAFLTRLKGGEKFRIIRAAALALTDFFKSIYWSLEVGFVSKLVASTINHEVFFLDQNLDEQSLNLRLEILSKLSEHEAFISLNYPNFADTSLKSFKLTRSFVEKALPRSRIAQKKSLESLLNILTKHTLDRRYSPAKDQSRIAQLYCPFVGFITRNLQNLNIGFTDLSEFKRNPSMRSASGILNPASLDFDALNMMLKCFFHISANLNEDVISDFWSQCSSFEIENFFAILSMAVYFFKFKEAKKTFDRMPSNLRVSLSAAQRKMERRSDEFEKHNFIRAGVYRSLILQNRPVEMLPTDEDWAKHESAEISLIALDLLHLYISGARSTVAERHRSNSQLQRKIFDLLLDLLDFCQPTLVLHNAFSLLRIFIKENRQSLFVHRTDYCQRIVFVALKACNSRISAIRQNASATLFFLMQTENNNPHSSRRGFPRSQIQIMGAIFRLISEKRVNQKLFQLALTGLKQLAGNDSYSSNTNFSKNSFSGEVKDLIKKIRNVLVSTQQMKEHEDDPEKFSDLQHTMAQSYSDSPEHRKTWLQEMARRHRENGNLIEAAMCYAHIAALVAQILNKNKSLDFGCKEFRDISENIPHDEGKPKESEEDLYSTLDVTANLRKAAHLARQADQPELVPKMLRLVTPLVEKEFQYGNLAELFREMKIAAEESAEFLRKKRFLGKYYRVVFYGSQWEDDQSKILIYKEPKITQLNEVRARLEDLFKKRFTGAFEIITDSKPILEDELDSKIAFLQLTSVEPYFAKTPNFSTDFSLNHNLSKFCFETPFTKDGKARTDDVTKQWIRKTIITTKHAFPYCTKRIQVVSENQIELSFGYGLPTPDKIAIISLEKKNSDLKEVVKEPVDVKKLHLCLQGSVMVQVNAGPMTYAEAFLRSGTGVIISPHHRKRLIEEYEQFVVLSAAALETNQNLLPPPTNPPSSEWRYHESLFSGFNQIKTALASMELLSEDPNLV</sequence>
<dbReference type="PANTHER" id="PTHR23317:SF26">
    <property type="entry name" value="ZIZIMIN, ISOFORM K"/>
    <property type="match status" value="1"/>
</dbReference>
<evidence type="ECO:0000256" key="3">
    <source>
        <dbReference type="PROSITE-ProRule" id="PRU00983"/>
    </source>
</evidence>
<dbReference type="Gene3D" id="2.60.40.150">
    <property type="entry name" value="C2 domain"/>
    <property type="match status" value="1"/>
</dbReference>
<dbReference type="PROSITE" id="PS51651">
    <property type="entry name" value="DOCKER"/>
    <property type="match status" value="1"/>
</dbReference>
<dbReference type="PROSITE" id="PS51650">
    <property type="entry name" value="C2_DOCK"/>
    <property type="match status" value="1"/>
</dbReference>
<dbReference type="Pfam" id="PF20421">
    <property type="entry name" value="DHR-2_Lobe_C"/>
    <property type="match status" value="1"/>
</dbReference>
<dbReference type="Pfam" id="PF11878">
    <property type="entry name" value="DOCK_C-D_N"/>
    <property type="match status" value="1"/>
</dbReference>
<feature type="domain" description="DOCKER" evidence="6">
    <location>
        <begin position="1482"/>
        <end position="1915"/>
    </location>
</feature>
<dbReference type="PANTHER" id="PTHR23317">
    <property type="entry name" value="DEDICATOR OF CYTOKINESIS DOCK"/>
    <property type="match status" value="1"/>
</dbReference>
<dbReference type="Gene3D" id="2.30.29.30">
    <property type="entry name" value="Pleckstrin-homology domain (PH domain)/Phosphotyrosine-binding domain (PTB)"/>
    <property type="match status" value="1"/>
</dbReference>
<dbReference type="InterPro" id="IPR021816">
    <property type="entry name" value="DOCK_C/D_N"/>
</dbReference>
<dbReference type="InterPro" id="IPR027007">
    <property type="entry name" value="C2_DOCK-type_domain"/>
</dbReference>
<dbReference type="InterPro" id="IPR043162">
    <property type="entry name" value="DOCK_C_lobe_C"/>
</dbReference>
<proteinExistence type="inferred from homology"/>
<evidence type="ECO:0000259" key="5">
    <source>
        <dbReference type="PROSITE" id="PS51650"/>
    </source>
</evidence>
<evidence type="ECO:0000256" key="2">
    <source>
        <dbReference type="ARBA" id="ARBA00022658"/>
    </source>
</evidence>
<organism evidence="7">
    <name type="scientific">Oikopleura dioica</name>
    <name type="common">Tunicate</name>
    <dbReference type="NCBI Taxonomy" id="34765"/>
    <lineage>
        <taxon>Eukaryota</taxon>
        <taxon>Metazoa</taxon>
        <taxon>Chordata</taxon>
        <taxon>Tunicata</taxon>
        <taxon>Appendicularia</taxon>
        <taxon>Copelata</taxon>
        <taxon>Oikopleuridae</taxon>
        <taxon>Oikopleura</taxon>
    </lineage>
</organism>
<dbReference type="Pfam" id="PF20422">
    <property type="entry name" value="DHR-2_Lobe_B"/>
    <property type="match status" value="1"/>
</dbReference>
<keyword evidence="1" id="KW-0597">Phosphoprotein</keyword>
<dbReference type="SMART" id="SM00233">
    <property type="entry name" value="PH"/>
    <property type="match status" value="1"/>
</dbReference>
<accession>E4Y504</accession>
<dbReference type="GO" id="GO:0007264">
    <property type="term" value="P:small GTPase-mediated signal transduction"/>
    <property type="evidence" value="ECO:0007669"/>
    <property type="project" value="InterPro"/>
</dbReference>
<dbReference type="Pfam" id="PF14429">
    <property type="entry name" value="DOCK-C2"/>
    <property type="match status" value="1"/>
</dbReference>
<dbReference type="InterPro" id="IPR046773">
    <property type="entry name" value="DOCKER_Lobe_C"/>
</dbReference>
<dbReference type="InterPro" id="IPR011993">
    <property type="entry name" value="PH-like_dom_sf"/>
</dbReference>
<dbReference type="InterPro" id="IPR046769">
    <property type="entry name" value="DOCKER_Lobe_A"/>
</dbReference>
<dbReference type="Gene3D" id="1.20.58.740">
    <property type="match status" value="1"/>
</dbReference>
<dbReference type="PROSITE" id="PS50003">
    <property type="entry name" value="PH_DOMAIN"/>
    <property type="match status" value="1"/>
</dbReference>
<dbReference type="InterPro" id="IPR001849">
    <property type="entry name" value="PH_domain"/>
</dbReference>
<keyword evidence="2" id="KW-0344">Guanine-nucleotide releasing factor</keyword>
<evidence type="ECO:0000256" key="1">
    <source>
        <dbReference type="ARBA" id="ARBA00022553"/>
    </source>
</evidence>
<dbReference type="InterPro" id="IPR046770">
    <property type="entry name" value="DOCKER_Lobe_B"/>
</dbReference>
<dbReference type="InterPro" id="IPR043161">
    <property type="entry name" value="DOCK_C_lobe_A"/>
</dbReference>
<protein>
    <submittedName>
        <fullName evidence="7">Uncharacterized protein</fullName>
    </submittedName>
</protein>
<comment type="similarity">
    <text evidence="3">Belongs to the DOCK family.</text>
</comment>
<dbReference type="InterPro" id="IPR026791">
    <property type="entry name" value="DOCK"/>
</dbReference>
<dbReference type="Gene3D" id="1.25.40.410">
    <property type="match status" value="1"/>
</dbReference>
<dbReference type="InterPro" id="IPR027357">
    <property type="entry name" value="DOCKER_dom"/>
</dbReference>
<dbReference type="Proteomes" id="UP000011014">
    <property type="component" value="Unassembled WGS sequence"/>
</dbReference>
<evidence type="ECO:0000259" key="4">
    <source>
        <dbReference type="PROSITE" id="PS50003"/>
    </source>
</evidence>
<evidence type="ECO:0000259" key="6">
    <source>
        <dbReference type="PROSITE" id="PS51651"/>
    </source>
</evidence>
<dbReference type="GO" id="GO:0005085">
    <property type="term" value="F:guanyl-nucleotide exchange factor activity"/>
    <property type="evidence" value="ECO:0007669"/>
    <property type="project" value="UniProtKB-KW"/>
</dbReference>
<feature type="domain" description="PH" evidence="4">
    <location>
        <begin position="132"/>
        <end position="268"/>
    </location>
</feature>
<evidence type="ECO:0000313" key="7">
    <source>
        <dbReference type="EMBL" id="CBY30752.1"/>
    </source>
</evidence>